<dbReference type="AlphaFoldDB" id="A0A382YH16"/>
<name>A0A382YH16_9ZZZZ</name>
<dbReference type="EMBL" id="UINC01175263">
    <property type="protein sequence ID" value="SVD81798.1"/>
    <property type="molecule type" value="Genomic_DNA"/>
</dbReference>
<feature type="compositionally biased region" description="Basic and acidic residues" evidence="1">
    <location>
        <begin position="70"/>
        <end position="80"/>
    </location>
</feature>
<evidence type="ECO:0000256" key="1">
    <source>
        <dbReference type="SAM" id="MobiDB-lite"/>
    </source>
</evidence>
<evidence type="ECO:0000313" key="2">
    <source>
        <dbReference type="EMBL" id="SVD81798.1"/>
    </source>
</evidence>
<feature type="region of interest" description="Disordered" evidence="1">
    <location>
        <begin position="1"/>
        <end position="24"/>
    </location>
</feature>
<gene>
    <name evidence="2" type="ORF">METZ01_LOCUS434652</name>
</gene>
<organism evidence="2">
    <name type="scientific">marine metagenome</name>
    <dbReference type="NCBI Taxonomy" id="408172"/>
    <lineage>
        <taxon>unclassified sequences</taxon>
        <taxon>metagenomes</taxon>
        <taxon>ecological metagenomes</taxon>
    </lineage>
</organism>
<proteinExistence type="predicted"/>
<protein>
    <recommendedName>
        <fullName evidence="3">Rhodanese domain-containing protein</fullName>
    </recommendedName>
</protein>
<feature type="region of interest" description="Disordered" evidence="1">
    <location>
        <begin position="67"/>
        <end position="89"/>
    </location>
</feature>
<accession>A0A382YH16</accession>
<reference evidence="2" key="1">
    <citation type="submission" date="2018-05" db="EMBL/GenBank/DDBJ databases">
        <authorList>
            <person name="Lanie J.A."/>
            <person name="Ng W.-L."/>
            <person name="Kazmierczak K.M."/>
            <person name="Andrzejewski T.M."/>
            <person name="Davidsen T.M."/>
            <person name="Wayne K.J."/>
            <person name="Tettelin H."/>
            <person name="Glass J.I."/>
            <person name="Rusch D."/>
            <person name="Podicherti R."/>
            <person name="Tsui H.-C.T."/>
            <person name="Winkler M.E."/>
        </authorList>
    </citation>
    <scope>NUCLEOTIDE SEQUENCE</scope>
</reference>
<evidence type="ECO:0008006" key="3">
    <source>
        <dbReference type="Google" id="ProtNLM"/>
    </source>
</evidence>
<sequence length="89" mass="10079">MQESFRQAVASAKAKTTPIRPDSAYAEMLRDPRIILVETRDPANVPPTDRAENVIFITMETFEEQAALDPSDRSLDERFSDPNLRIITT</sequence>